<dbReference type="KEGG" id="cdn:BN940_01351"/>
<dbReference type="Proteomes" id="UP000019805">
    <property type="component" value="Chromosome"/>
</dbReference>
<evidence type="ECO:0000256" key="1">
    <source>
        <dbReference type="SAM" id="MobiDB-lite"/>
    </source>
</evidence>
<gene>
    <name evidence="2" type="ORF">BN940_01351</name>
</gene>
<evidence type="ECO:0000313" key="2">
    <source>
        <dbReference type="EMBL" id="CDM22747.1"/>
    </source>
</evidence>
<dbReference type="STRING" id="1437824.BN940_01351"/>
<sequence length="49" mass="5469">MQRGGYFPLEHGVVSRIRLLVPSGPRPRPGRGPHPPEPRRAQSIEALVF</sequence>
<dbReference type="AlphaFoldDB" id="W8X0H8"/>
<name>W8X0H8_CASD6</name>
<evidence type="ECO:0000313" key="3">
    <source>
        <dbReference type="Proteomes" id="UP000019805"/>
    </source>
</evidence>
<organism evidence="2 3">
    <name type="scientific">Castellaniella defragrans (strain DSM 12143 / CCUG 39792 / 65Phen)</name>
    <name type="common">Alcaligenes defragrans</name>
    <dbReference type="NCBI Taxonomy" id="1437824"/>
    <lineage>
        <taxon>Bacteria</taxon>
        <taxon>Pseudomonadati</taxon>
        <taxon>Pseudomonadota</taxon>
        <taxon>Betaproteobacteria</taxon>
        <taxon>Burkholderiales</taxon>
        <taxon>Alcaligenaceae</taxon>
        <taxon>Castellaniella</taxon>
    </lineage>
</organism>
<protein>
    <submittedName>
        <fullName evidence="2">Uncharacterized protein</fullName>
    </submittedName>
</protein>
<reference evidence="2 3" key="1">
    <citation type="journal article" date="2014" name="BMC Microbiol.">
        <title>The oxygen-independent metabolism of cyclic monoterpenes in Castellaniella defragrans 65Phen.</title>
        <authorList>
            <person name="Petasch J."/>
            <person name="Disch E.M."/>
            <person name="Markert S."/>
            <person name="Becher D."/>
            <person name="Schweder T."/>
            <person name="Huttel B."/>
            <person name="Reinhardt R."/>
            <person name="Harder J."/>
        </authorList>
    </citation>
    <scope>NUCLEOTIDE SEQUENCE [LARGE SCALE GENOMIC DNA]</scope>
    <source>
        <strain evidence="2">65Phen</strain>
    </source>
</reference>
<keyword evidence="3" id="KW-1185">Reference proteome</keyword>
<proteinExistence type="predicted"/>
<dbReference type="EMBL" id="HG916765">
    <property type="protein sequence ID" value="CDM22747.1"/>
    <property type="molecule type" value="Genomic_DNA"/>
</dbReference>
<accession>W8X0H8</accession>
<feature type="region of interest" description="Disordered" evidence="1">
    <location>
        <begin position="20"/>
        <end position="49"/>
    </location>
</feature>
<dbReference type="HOGENOM" id="CLU_3133686_0_0_4"/>
<feature type="compositionally biased region" description="Pro residues" evidence="1">
    <location>
        <begin position="24"/>
        <end position="33"/>
    </location>
</feature>